<feature type="compositionally biased region" description="Polar residues" evidence="1">
    <location>
        <begin position="326"/>
        <end position="336"/>
    </location>
</feature>
<organism evidence="2 3">
    <name type="scientific">Crucibulum laeve</name>
    <dbReference type="NCBI Taxonomy" id="68775"/>
    <lineage>
        <taxon>Eukaryota</taxon>
        <taxon>Fungi</taxon>
        <taxon>Dikarya</taxon>
        <taxon>Basidiomycota</taxon>
        <taxon>Agaricomycotina</taxon>
        <taxon>Agaricomycetes</taxon>
        <taxon>Agaricomycetidae</taxon>
        <taxon>Agaricales</taxon>
        <taxon>Agaricineae</taxon>
        <taxon>Nidulariaceae</taxon>
        <taxon>Crucibulum</taxon>
    </lineage>
</organism>
<feature type="region of interest" description="Disordered" evidence="1">
    <location>
        <begin position="287"/>
        <end position="379"/>
    </location>
</feature>
<protein>
    <submittedName>
        <fullName evidence="2">Uncharacterized protein</fullName>
    </submittedName>
</protein>
<dbReference type="AlphaFoldDB" id="A0A5C3M5P9"/>
<name>A0A5C3M5P9_9AGAR</name>
<dbReference type="EMBL" id="ML213597">
    <property type="protein sequence ID" value="TFK40237.1"/>
    <property type="molecule type" value="Genomic_DNA"/>
</dbReference>
<reference evidence="2 3" key="1">
    <citation type="journal article" date="2019" name="Nat. Ecol. Evol.">
        <title>Megaphylogeny resolves global patterns of mushroom evolution.</title>
        <authorList>
            <person name="Varga T."/>
            <person name="Krizsan K."/>
            <person name="Foldi C."/>
            <person name="Dima B."/>
            <person name="Sanchez-Garcia M."/>
            <person name="Sanchez-Ramirez S."/>
            <person name="Szollosi G.J."/>
            <person name="Szarkandi J.G."/>
            <person name="Papp V."/>
            <person name="Albert L."/>
            <person name="Andreopoulos W."/>
            <person name="Angelini C."/>
            <person name="Antonin V."/>
            <person name="Barry K.W."/>
            <person name="Bougher N.L."/>
            <person name="Buchanan P."/>
            <person name="Buyck B."/>
            <person name="Bense V."/>
            <person name="Catcheside P."/>
            <person name="Chovatia M."/>
            <person name="Cooper J."/>
            <person name="Damon W."/>
            <person name="Desjardin D."/>
            <person name="Finy P."/>
            <person name="Geml J."/>
            <person name="Haridas S."/>
            <person name="Hughes K."/>
            <person name="Justo A."/>
            <person name="Karasinski D."/>
            <person name="Kautmanova I."/>
            <person name="Kiss B."/>
            <person name="Kocsube S."/>
            <person name="Kotiranta H."/>
            <person name="LaButti K.M."/>
            <person name="Lechner B.E."/>
            <person name="Liimatainen K."/>
            <person name="Lipzen A."/>
            <person name="Lukacs Z."/>
            <person name="Mihaltcheva S."/>
            <person name="Morgado L.N."/>
            <person name="Niskanen T."/>
            <person name="Noordeloos M.E."/>
            <person name="Ohm R.A."/>
            <person name="Ortiz-Santana B."/>
            <person name="Ovrebo C."/>
            <person name="Racz N."/>
            <person name="Riley R."/>
            <person name="Savchenko A."/>
            <person name="Shiryaev A."/>
            <person name="Soop K."/>
            <person name="Spirin V."/>
            <person name="Szebenyi C."/>
            <person name="Tomsovsky M."/>
            <person name="Tulloss R.E."/>
            <person name="Uehling J."/>
            <person name="Grigoriev I.V."/>
            <person name="Vagvolgyi C."/>
            <person name="Papp T."/>
            <person name="Martin F.M."/>
            <person name="Miettinen O."/>
            <person name="Hibbett D.S."/>
            <person name="Nagy L.G."/>
        </authorList>
    </citation>
    <scope>NUCLEOTIDE SEQUENCE [LARGE SCALE GENOMIC DNA]</scope>
    <source>
        <strain evidence="2 3">CBS 166.37</strain>
    </source>
</reference>
<gene>
    <name evidence="2" type="ORF">BDQ12DRAFT_680564</name>
</gene>
<dbReference type="Proteomes" id="UP000308652">
    <property type="component" value="Unassembled WGS sequence"/>
</dbReference>
<proteinExistence type="predicted"/>
<evidence type="ECO:0000313" key="3">
    <source>
        <dbReference type="Proteomes" id="UP000308652"/>
    </source>
</evidence>
<sequence length="379" mass="41686">MALVLSSSSPHVVEARGILKPISGKELIPYLRGLAPSVYSIMISFHDLDSALINANRGNSALLRNQLARTRGTLKSEWETLNAFVQECYNVVDRVISLLKFIGEESDDDCLELLQELAQRVEQLNRTCQSVVDCQARTIHRFQLSSPSVMQQLDSSVDLSSSGRTNLRSSVIAIPESMVPPGQGISPDLKAFLQNSFVAAHPEGHAALSATINSMAQTHNSLSMMLQFWRSLHANCLAFLAASSLRNAFPGIGLRDKILSEWDSIRRELISAKSSIARSMDAVMIEAEGVPRRKGSFPKRSSTSDSRRTGSRQNSIYSEPPRRSGRTASRQNSASMTEKALPAVPTPRRKRTATFDDDGVPSSCWGIGLFTSAPERKRR</sequence>
<dbReference type="OrthoDB" id="3156427at2759"/>
<keyword evidence="3" id="KW-1185">Reference proteome</keyword>
<evidence type="ECO:0000313" key="2">
    <source>
        <dbReference type="EMBL" id="TFK40237.1"/>
    </source>
</evidence>
<accession>A0A5C3M5P9</accession>
<evidence type="ECO:0000256" key="1">
    <source>
        <dbReference type="SAM" id="MobiDB-lite"/>
    </source>
</evidence>